<protein>
    <recommendedName>
        <fullName evidence="9">FLYWCH-type domain-containing protein</fullName>
    </recommendedName>
</protein>
<dbReference type="EMBL" id="RCMG01001274">
    <property type="protein sequence ID" value="KAG2831547.1"/>
    <property type="molecule type" value="Genomic_DNA"/>
</dbReference>
<dbReference type="EMBL" id="RCMK01001328">
    <property type="protein sequence ID" value="KAG2896672.1"/>
    <property type="molecule type" value="Genomic_DNA"/>
</dbReference>
<evidence type="ECO:0000256" key="1">
    <source>
        <dbReference type="SAM" id="MobiDB-lite"/>
    </source>
</evidence>
<feature type="region of interest" description="Disordered" evidence="1">
    <location>
        <begin position="58"/>
        <end position="110"/>
    </location>
</feature>
<name>A0A329RI43_9STRA</name>
<dbReference type="OrthoDB" id="10424468at2759"/>
<dbReference type="Proteomes" id="UP000760860">
    <property type="component" value="Unassembled WGS sequence"/>
</dbReference>
<evidence type="ECO:0000313" key="3">
    <source>
        <dbReference type="EMBL" id="KAG2886490.1"/>
    </source>
</evidence>
<dbReference type="Proteomes" id="UP000735874">
    <property type="component" value="Unassembled WGS sequence"/>
</dbReference>
<evidence type="ECO:0008006" key="9">
    <source>
        <dbReference type="Google" id="ProtNLM"/>
    </source>
</evidence>
<dbReference type="Proteomes" id="UP000251314">
    <property type="component" value="Unassembled WGS sequence"/>
</dbReference>
<keyword evidence="8" id="KW-1185">Reference proteome</keyword>
<evidence type="ECO:0000313" key="4">
    <source>
        <dbReference type="EMBL" id="KAG2896672.1"/>
    </source>
</evidence>
<gene>
    <name evidence="7" type="ORF">PC110_g20596</name>
    <name evidence="2" type="ORF">PC113_g20906</name>
    <name evidence="3" type="ORF">PC115_g20669</name>
    <name evidence="4" type="ORF">PC117_g22944</name>
    <name evidence="5" type="ORF">PC118_g20767</name>
    <name evidence="6" type="ORF">PC129_g20125</name>
</gene>
<dbReference type="Proteomes" id="UP000736787">
    <property type="component" value="Unassembled WGS sequence"/>
</dbReference>
<proteinExistence type="predicted"/>
<feature type="compositionally biased region" description="Acidic residues" evidence="1">
    <location>
        <begin position="92"/>
        <end position="101"/>
    </location>
</feature>
<dbReference type="VEuPathDB" id="FungiDB:PC110_g20596"/>
<dbReference type="Proteomes" id="UP000697107">
    <property type="component" value="Unassembled WGS sequence"/>
</dbReference>
<dbReference type="EMBL" id="MJFZ01001167">
    <property type="protein sequence ID" value="RAW22968.1"/>
    <property type="molecule type" value="Genomic_DNA"/>
</dbReference>
<dbReference type="EMBL" id="RCML01001307">
    <property type="protein sequence ID" value="KAG2963668.1"/>
    <property type="molecule type" value="Genomic_DNA"/>
</dbReference>
<reference evidence="7 8" key="1">
    <citation type="submission" date="2018-01" db="EMBL/GenBank/DDBJ databases">
        <title>Draft genome of the strawberry crown rot pathogen Phytophthora cactorum.</title>
        <authorList>
            <person name="Armitage A.D."/>
            <person name="Lysoe E."/>
            <person name="Nellist C.F."/>
            <person name="Harrison R.J."/>
            <person name="Brurberg M.B."/>
        </authorList>
    </citation>
    <scope>NUCLEOTIDE SEQUENCE [LARGE SCALE GENOMIC DNA]</scope>
    <source>
        <strain evidence="7 8">10300</strain>
    </source>
</reference>
<evidence type="ECO:0000313" key="8">
    <source>
        <dbReference type="Proteomes" id="UP000251314"/>
    </source>
</evidence>
<dbReference type="AlphaFoldDB" id="A0A329RI43"/>
<evidence type="ECO:0000313" key="6">
    <source>
        <dbReference type="EMBL" id="KAG3208856.1"/>
    </source>
</evidence>
<evidence type="ECO:0000313" key="7">
    <source>
        <dbReference type="EMBL" id="RAW22968.1"/>
    </source>
</evidence>
<comment type="caution">
    <text evidence="7">The sequence shown here is derived from an EMBL/GenBank/DDBJ whole genome shotgun (WGS) entry which is preliminary data.</text>
</comment>
<reference evidence="6" key="2">
    <citation type="submission" date="2018-05" db="EMBL/GenBank/DDBJ databases">
        <title>Effector identification in a new, highly contiguous assembly of the strawberry crown rot pathogen Phytophthora cactorum.</title>
        <authorList>
            <person name="Armitage A.D."/>
            <person name="Nellist C.F."/>
            <person name="Bates H."/>
            <person name="Vickerstaff R.J."/>
            <person name="Harrison R.J."/>
        </authorList>
    </citation>
    <scope>NUCLEOTIDE SEQUENCE</scope>
    <source>
        <strain evidence="2">15-7</strain>
        <strain evidence="3">4032</strain>
        <strain evidence="4">4040</strain>
        <strain evidence="5">P415</strain>
        <strain evidence="6">P421</strain>
    </source>
</reference>
<evidence type="ECO:0000313" key="5">
    <source>
        <dbReference type="EMBL" id="KAG2963668.1"/>
    </source>
</evidence>
<dbReference type="EMBL" id="RCMV01001383">
    <property type="protein sequence ID" value="KAG3208856.1"/>
    <property type="molecule type" value="Genomic_DNA"/>
</dbReference>
<accession>A0A329RI43</accession>
<sequence length="170" mass="18894">MKESGDTAYKTTIHWKGFQMTTCYMSESKTTYRCSYYRGRRGGPGCLAKLDVIPQGRGKEKRFPHTCCSTSRRNRERPPTSSQPNAGKVIEISDDSSEGQEEPVAPPEPEDVSQLIAEETDILAVQQISAPPSQIWNLIRETFTVGAITRGLTRVQVSTEPGIDINIRTS</sequence>
<dbReference type="EMBL" id="RCMI01001339">
    <property type="protein sequence ID" value="KAG2886490.1"/>
    <property type="molecule type" value="Genomic_DNA"/>
</dbReference>
<organism evidence="7 8">
    <name type="scientific">Phytophthora cactorum</name>
    <dbReference type="NCBI Taxonomy" id="29920"/>
    <lineage>
        <taxon>Eukaryota</taxon>
        <taxon>Sar</taxon>
        <taxon>Stramenopiles</taxon>
        <taxon>Oomycota</taxon>
        <taxon>Peronosporomycetes</taxon>
        <taxon>Peronosporales</taxon>
        <taxon>Peronosporaceae</taxon>
        <taxon>Phytophthora</taxon>
    </lineage>
</organism>
<evidence type="ECO:0000313" key="2">
    <source>
        <dbReference type="EMBL" id="KAG2831547.1"/>
    </source>
</evidence>
<dbReference type="Proteomes" id="UP000774804">
    <property type="component" value="Unassembled WGS sequence"/>
</dbReference>